<sequence>MDLVSIIFIIKIRYNLKNWTRILDVIAITLVIMPILNIGIKKFGTKVSVNKFQEQKIIETKSIEIRNKRNLPDIYYLIFDRYGSNDMLKAIFNYDNSQFINYLKEKDFYVVNKARSNYQKTAHSLASSLNMQYINYLTDEVG</sequence>
<gene>
    <name evidence="2" type="ORF">S01H4_61294</name>
</gene>
<proteinExistence type="predicted"/>
<evidence type="ECO:0000256" key="1">
    <source>
        <dbReference type="SAM" id="Phobius"/>
    </source>
</evidence>
<name>X1EM26_9ZZZZ</name>
<reference evidence="2" key="1">
    <citation type="journal article" date="2014" name="Front. Microbiol.">
        <title>High frequency of phylogenetically diverse reductive dehalogenase-homologous genes in deep subseafloor sedimentary metagenomes.</title>
        <authorList>
            <person name="Kawai M."/>
            <person name="Futagami T."/>
            <person name="Toyoda A."/>
            <person name="Takaki Y."/>
            <person name="Nishi S."/>
            <person name="Hori S."/>
            <person name="Arai W."/>
            <person name="Tsubouchi T."/>
            <person name="Morono Y."/>
            <person name="Uchiyama I."/>
            <person name="Ito T."/>
            <person name="Fujiyama A."/>
            <person name="Inagaki F."/>
            <person name="Takami H."/>
        </authorList>
    </citation>
    <scope>NUCLEOTIDE SEQUENCE</scope>
    <source>
        <strain evidence="2">Expedition CK06-06</strain>
    </source>
</reference>
<accession>X1EM26</accession>
<feature type="transmembrane region" description="Helical" evidence="1">
    <location>
        <begin position="21"/>
        <end position="40"/>
    </location>
</feature>
<protein>
    <submittedName>
        <fullName evidence="2">Uncharacterized protein</fullName>
    </submittedName>
</protein>
<feature type="non-terminal residue" evidence="2">
    <location>
        <position position="142"/>
    </location>
</feature>
<evidence type="ECO:0000313" key="2">
    <source>
        <dbReference type="EMBL" id="GAH09708.1"/>
    </source>
</evidence>
<organism evidence="2">
    <name type="scientific">marine sediment metagenome</name>
    <dbReference type="NCBI Taxonomy" id="412755"/>
    <lineage>
        <taxon>unclassified sequences</taxon>
        <taxon>metagenomes</taxon>
        <taxon>ecological metagenomes</taxon>
    </lineage>
</organism>
<keyword evidence="1" id="KW-0812">Transmembrane</keyword>
<keyword evidence="1" id="KW-1133">Transmembrane helix</keyword>
<dbReference type="EMBL" id="BART01036312">
    <property type="protein sequence ID" value="GAH09708.1"/>
    <property type="molecule type" value="Genomic_DNA"/>
</dbReference>
<comment type="caution">
    <text evidence="2">The sequence shown here is derived from an EMBL/GenBank/DDBJ whole genome shotgun (WGS) entry which is preliminary data.</text>
</comment>
<keyword evidence="1" id="KW-0472">Membrane</keyword>
<dbReference type="AlphaFoldDB" id="X1EM26"/>